<dbReference type="KEGG" id="mox:DAMO_1137"/>
<dbReference type="eggNOG" id="COG1894">
    <property type="taxonomic scope" value="Bacteria"/>
</dbReference>
<comment type="similarity">
    <text evidence="1">Belongs to the complex I 51 kDa subunit family.</text>
</comment>
<keyword evidence="2" id="KW-0004">4Fe-4S</keyword>
<dbReference type="GO" id="GO:0051539">
    <property type="term" value="F:4 iron, 4 sulfur cluster binding"/>
    <property type="evidence" value="ECO:0007669"/>
    <property type="project" value="UniProtKB-KW"/>
</dbReference>
<organism evidence="7 8">
    <name type="scientific">Methylomirabilis oxygeniifera</name>
    <dbReference type="NCBI Taxonomy" id="671143"/>
    <lineage>
        <taxon>Bacteria</taxon>
        <taxon>Candidatus Methylomirabilota</taxon>
        <taxon>Candidatus Methylomirabilia</taxon>
        <taxon>Candidatus Methylomirabilales</taxon>
        <taxon>Candidatus Methylomirabilaceae</taxon>
        <taxon>Candidatus Methylomirabilis</taxon>
    </lineage>
</organism>
<dbReference type="Pfam" id="PF01512">
    <property type="entry name" value="Complex1_51K"/>
    <property type="match status" value="1"/>
</dbReference>
<dbReference type="EMBL" id="FP565575">
    <property type="protein sequence ID" value="CBE68197.1"/>
    <property type="molecule type" value="Genomic_DNA"/>
</dbReference>
<keyword evidence="5" id="KW-0411">Iron-sulfur</keyword>
<dbReference type="InterPro" id="IPR011538">
    <property type="entry name" value="Nuo51_FMN-bd"/>
</dbReference>
<dbReference type="SUPFAM" id="SSF142019">
    <property type="entry name" value="Nqo1 FMN-binding domain-like"/>
    <property type="match status" value="1"/>
</dbReference>
<dbReference type="STRING" id="671143.DAMO_1137"/>
<keyword evidence="4" id="KW-0408">Iron</keyword>
<evidence type="ECO:0000313" key="8">
    <source>
        <dbReference type="Proteomes" id="UP000006898"/>
    </source>
</evidence>
<name>D5MEL8_METO1</name>
<gene>
    <name evidence="7" type="ORF">DAMO_1137</name>
</gene>
<dbReference type="Proteomes" id="UP000006898">
    <property type="component" value="Chromosome"/>
</dbReference>
<dbReference type="SUPFAM" id="SSF142984">
    <property type="entry name" value="Nqo1 middle domain-like"/>
    <property type="match status" value="1"/>
</dbReference>
<evidence type="ECO:0000259" key="6">
    <source>
        <dbReference type="SMART" id="SM00928"/>
    </source>
</evidence>
<protein>
    <submittedName>
        <fullName evidence="7">Putative NADH dehydrogenase similar to formate dehydrogenase, beta subunit (FdhB1)</fullName>
        <ecNumber evidence="7">1.6.99.5</ecNumber>
    </submittedName>
</protein>
<dbReference type="PROSITE" id="PS00645">
    <property type="entry name" value="COMPLEX1_51K_2"/>
    <property type="match status" value="1"/>
</dbReference>
<dbReference type="InterPro" id="IPR037207">
    <property type="entry name" value="Nuop51_4Fe4S-bd_sf"/>
</dbReference>
<evidence type="ECO:0000313" key="7">
    <source>
        <dbReference type="EMBL" id="CBE68197.1"/>
    </source>
</evidence>
<dbReference type="GO" id="GO:0010181">
    <property type="term" value="F:FMN binding"/>
    <property type="evidence" value="ECO:0007669"/>
    <property type="project" value="InterPro"/>
</dbReference>
<dbReference type="Gene3D" id="3.40.50.11540">
    <property type="entry name" value="NADH-ubiquinone oxidoreductase 51kDa subunit"/>
    <property type="match status" value="1"/>
</dbReference>
<keyword evidence="3" id="KW-0479">Metal-binding</keyword>
<dbReference type="Gene3D" id="3.10.20.600">
    <property type="match status" value="1"/>
</dbReference>
<dbReference type="InterPro" id="IPR037225">
    <property type="entry name" value="Nuo51_FMN-bd_sf"/>
</dbReference>
<evidence type="ECO:0000256" key="1">
    <source>
        <dbReference type="ARBA" id="ARBA00007523"/>
    </source>
</evidence>
<dbReference type="InterPro" id="IPR019575">
    <property type="entry name" value="Nuop51_4Fe4S-bd"/>
</dbReference>
<accession>D5MEL8</accession>
<reference evidence="7 8" key="1">
    <citation type="journal article" date="2010" name="Nature">
        <title>Nitrite-driven anaerobic methane oxidation by oxygenic bacteria.</title>
        <authorList>
            <person name="Ettwig K.F."/>
            <person name="Butler M.K."/>
            <person name="Le Paslier D."/>
            <person name="Pelletier E."/>
            <person name="Mangenot S."/>
            <person name="Kuypers M.M.M."/>
            <person name="Schreiber F."/>
            <person name="Dutilh B.E."/>
            <person name="Zedelius J."/>
            <person name="de Beer D."/>
            <person name="Gloerich J."/>
            <person name="Wessels H.J.C.T."/>
            <person name="van Allen T."/>
            <person name="Luesken F."/>
            <person name="Wu M."/>
            <person name="van de Pas-Schoonen K.T."/>
            <person name="Op den Camp H.J.M."/>
            <person name="Janssen-Megens E.M."/>
            <person name="Francoijs K-J."/>
            <person name="Stunnenberg H."/>
            <person name="Weissenbach J."/>
            <person name="Jetten M.S.M."/>
            <person name="Strous M."/>
        </authorList>
    </citation>
    <scope>NUCLEOTIDE SEQUENCE [LARGE SCALE GENOMIC DNA]</scope>
</reference>
<dbReference type="EC" id="1.6.99.5" evidence="7"/>
<evidence type="ECO:0000256" key="2">
    <source>
        <dbReference type="ARBA" id="ARBA00022485"/>
    </source>
</evidence>
<evidence type="ECO:0000256" key="3">
    <source>
        <dbReference type="ARBA" id="ARBA00022723"/>
    </source>
</evidence>
<evidence type="ECO:0000256" key="5">
    <source>
        <dbReference type="ARBA" id="ARBA00023014"/>
    </source>
</evidence>
<keyword evidence="7" id="KW-0560">Oxidoreductase</keyword>
<dbReference type="SMART" id="SM00928">
    <property type="entry name" value="NADH_4Fe-4S"/>
    <property type="match status" value="1"/>
</dbReference>
<dbReference type="Gene3D" id="1.20.1440.230">
    <property type="entry name" value="NADH-ubiquinone oxidoreductase 51kDa subunit, iron-sulphur binding domain"/>
    <property type="match status" value="1"/>
</dbReference>
<proteinExistence type="inferred from homology"/>
<dbReference type="GO" id="GO:0008137">
    <property type="term" value="F:NADH dehydrogenase (ubiquinone) activity"/>
    <property type="evidence" value="ECO:0007669"/>
    <property type="project" value="InterPro"/>
</dbReference>
<evidence type="ECO:0000256" key="4">
    <source>
        <dbReference type="ARBA" id="ARBA00023004"/>
    </source>
</evidence>
<dbReference type="HOGENOM" id="CLU_014881_0_1_0"/>
<dbReference type="InterPro" id="IPR001949">
    <property type="entry name" value="NADH-UbQ_OxRdtase_51kDa_CS"/>
</dbReference>
<dbReference type="Pfam" id="PF10589">
    <property type="entry name" value="NADH_4Fe-4S"/>
    <property type="match status" value="1"/>
</dbReference>
<dbReference type="SUPFAM" id="SSF140490">
    <property type="entry name" value="Nqo1C-terminal domain-like"/>
    <property type="match status" value="1"/>
</dbReference>
<dbReference type="GO" id="GO:0016491">
    <property type="term" value="F:oxidoreductase activity"/>
    <property type="evidence" value="ECO:0007669"/>
    <property type="project" value="UniProtKB-KW"/>
</dbReference>
<dbReference type="PATRIC" id="fig|671143.5.peg.997"/>
<dbReference type="PANTHER" id="PTHR43578">
    <property type="entry name" value="NADH-QUINONE OXIDOREDUCTASE SUBUNIT F"/>
    <property type="match status" value="1"/>
</dbReference>
<sequence length="472" mass="51187">MSSSVTKAEAAETFYHLSGPNLPPVCQGIACFVARHLNPERFSQAETQSPRLYCLGRCFAAPACLTEHPQPHIEIRASRGVILDRIVRGETGPDYGALRRALDLTSEEVLREVERSELRGRGGAGFPTGRKWRAVAQQEAHEKFVVVNADEGDPGAYIDRVILERDPHLLLEGVRIAAYAVGARRGVIYLRKEYPEALPALQRAVQEAGRVWPGEFAVEIVVGQGSYVCGEETALLNSIEGKRPEVRTRPPYPTARGLYQRPTLINNVETLAAIPWIIQEGAAAYRNLGFSQSRGTKLLSLNSLFRKPGLYEVEFGITLREVVEGLGGGLCSGPLKGLIVGGPLAGVIPPELLDTRLGFEELREIGAGVGHGGVVAFDDRTSILELAHHVFSFGAYESCGKCTPCRLGSPRVEQVFALARQAETPSQGAYREFGAIVAALHQASLCGHGTGLAAFAMSAMRYYRKELEACLG</sequence>
<dbReference type="AlphaFoldDB" id="D5MEL8"/>
<dbReference type="PANTHER" id="PTHR43578:SF3">
    <property type="entry name" value="NADH-QUINONE OXIDOREDUCTASE SUBUNIT F"/>
    <property type="match status" value="1"/>
</dbReference>
<dbReference type="GO" id="GO:0046872">
    <property type="term" value="F:metal ion binding"/>
    <property type="evidence" value="ECO:0007669"/>
    <property type="project" value="UniProtKB-KW"/>
</dbReference>
<feature type="domain" description="NADH-ubiquinone oxidoreductase 51kDa subunit iron-sulphur binding" evidence="6">
    <location>
        <begin position="384"/>
        <end position="428"/>
    </location>
</feature>